<dbReference type="Pfam" id="PF00014">
    <property type="entry name" value="Kunitz_BPTI"/>
    <property type="match status" value="1"/>
</dbReference>
<protein>
    <recommendedName>
        <fullName evidence="5">BPTI/Kunitz inhibitor domain-containing protein</fullName>
    </recommendedName>
</protein>
<keyword evidence="7" id="KW-1185">Reference proteome</keyword>
<evidence type="ECO:0000313" key="6">
    <source>
        <dbReference type="EMBL" id="KAL3088998.1"/>
    </source>
</evidence>
<feature type="signal peptide" evidence="4">
    <location>
        <begin position="1"/>
        <end position="25"/>
    </location>
</feature>
<name>A0ABD2JEE3_HETSC</name>
<evidence type="ECO:0000313" key="7">
    <source>
        <dbReference type="Proteomes" id="UP001620645"/>
    </source>
</evidence>
<dbReference type="GO" id="GO:0004867">
    <property type="term" value="F:serine-type endopeptidase inhibitor activity"/>
    <property type="evidence" value="ECO:0007669"/>
    <property type="project" value="UniProtKB-KW"/>
</dbReference>
<keyword evidence="2" id="KW-0722">Serine protease inhibitor</keyword>
<dbReference type="InterPro" id="IPR050098">
    <property type="entry name" value="TFPI/VKTCI-like"/>
</dbReference>
<evidence type="ECO:0000256" key="3">
    <source>
        <dbReference type="ARBA" id="ARBA00023157"/>
    </source>
</evidence>
<dbReference type="CDD" id="cd22593">
    <property type="entry name" value="Kunitz_conkunitzin"/>
    <property type="match status" value="1"/>
</dbReference>
<dbReference type="Proteomes" id="UP001620645">
    <property type="component" value="Unassembled WGS sequence"/>
</dbReference>
<feature type="chain" id="PRO_5044747007" description="BPTI/Kunitz inhibitor domain-containing protein" evidence="4">
    <location>
        <begin position="26"/>
        <end position="97"/>
    </location>
</feature>
<keyword evidence="3" id="KW-1015">Disulfide bond</keyword>
<dbReference type="EMBL" id="JBICCN010000150">
    <property type="protein sequence ID" value="KAL3088998.1"/>
    <property type="molecule type" value="Genomic_DNA"/>
</dbReference>
<evidence type="ECO:0000256" key="1">
    <source>
        <dbReference type="ARBA" id="ARBA00022690"/>
    </source>
</evidence>
<dbReference type="PRINTS" id="PR00759">
    <property type="entry name" value="BASICPTASE"/>
</dbReference>
<keyword evidence="1" id="KW-0646">Protease inhibitor</keyword>
<dbReference type="SUPFAM" id="SSF57362">
    <property type="entry name" value="BPTI-like"/>
    <property type="match status" value="1"/>
</dbReference>
<gene>
    <name evidence="6" type="ORF">niasHS_009064</name>
</gene>
<dbReference type="PANTHER" id="PTHR10083">
    <property type="entry name" value="KUNITZ-TYPE PROTEASE INHIBITOR-RELATED"/>
    <property type="match status" value="1"/>
</dbReference>
<dbReference type="InterPro" id="IPR036880">
    <property type="entry name" value="Kunitz_BPTI_sf"/>
</dbReference>
<dbReference type="PANTHER" id="PTHR10083:SF374">
    <property type="entry name" value="BPTI_KUNITZ INHIBITOR DOMAIN-CONTAINING PROTEIN"/>
    <property type="match status" value="1"/>
</dbReference>
<comment type="caution">
    <text evidence="6">The sequence shown here is derived from an EMBL/GenBank/DDBJ whole genome shotgun (WGS) entry which is preliminary data.</text>
</comment>
<evidence type="ECO:0000259" key="5">
    <source>
        <dbReference type="PROSITE" id="PS50279"/>
    </source>
</evidence>
<sequence length="97" mass="10795">MQLSVLSVAFVALFLTSALIGFTEANAPKQNNGTDTDAEKEENVCLLKKDEGSGNGHIRRWWHDKADGQCKLFFYKGRGGNGNRFISKAACERRCKK</sequence>
<reference evidence="6 7" key="1">
    <citation type="submission" date="2024-10" db="EMBL/GenBank/DDBJ databases">
        <authorList>
            <person name="Kim D."/>
        </authorList>
    </citation>
    <scope>NUCLEOTIDE SEQUENCE [LARGE SCALE GENOMIC DNA]</scope>
    <source>
        <strain evidence="6">Taebaek</strain>
    </source>
</reference>
<organism evidence="6 7">
    <name type="scientific">Heterodera schachtii</name>
    <name type="common">Sugarbeet cyst nematode worm</name>
    <name type="synonym">Tylenchus schachtii</name>
    <dbReference type="NCBI Taxonomy" id="97005"/>
    <lineage>
        <taxon>Eukaryota</taxon>
        <taxon>Metazoa</taxon>
        <taxon>Ecdysozoa</taxon>
        <taxon>Nematoda</taxon>
        <taxon>Chromadorea</taxon>
        <taxon>Rhabditida</taxon>
        <taxon>Tylenchina</taxon>
        <taxon>Tylenchomorpha</taxon>
        <taxon>Tylenchoidea</taxon>
        <taxon>Heteroderidae</taxon>
        <taxon>Heteroderinae</taxon>
        <taxon>Heterodera</taxon>
    </lineage>
</organism>
<feature type="domain" description="BPTI/Kunitz inhibitor" evidence="5">
    <location>
        <begin position="45"/>
        <end position="95"/>
    </location>
</feature>
<dbReference type="SMART" id="SM00131">
    <property type="entry name" value="KU"/>
    <property type="match status" value="1"/>
</dbReference>
<evidence type="ECO:0000256" key="4">
    <source>
        <dbReference type="SAM" id="SignalP"/>
    </source>
</evidence>
<proteinExistence type="predicted"/>
<dbReference type="PROSITE" id="PS50279">
    <property type="entry name" value="BPTI_KUNITZ_2"/>
    <property type="match status" value="1"/>
</dbReference>
<dbReference type="InterPro" id="IPR002223">
    <property type="entry name" value="Kunitz_BPTI"/>
</dbReference>
<dbReference type="Gene3D" id="4.10.410.10">
    <property type="entry name" value="Pancreatic trypsin inhibitor Kunitz domain"/>
    <property type="match status" value="1"/>
</dbReference>
<dbReference type="AlphaFoldDB" id="A0ABD2JEE3"/>
<accession>A0ABD2JEE3</accession>
<keyword evidence="4" id="KW-0732">Signal</keyword>
<evidence type="ECO:0000256" key="2">
    <source>
        <dbReference type="ARBA" id="ARBA00022900"/>
    </source>
</evidence>